<dbReference type="InterPro" id="IPR006035">
    <property type="entry name" value="Ureohydrolase"/>
</dbReference>
<dbReference type="PRINTS" id="PR00116">
    <property type="entry name" value="ARGINASE"/>
</dbReference>
<dbReference type="Pfam" id="PF00491">
    <property type="entry name" value="Arginase"/>
    <property type="match status" value="1"/>
</dbReference>
<dbReference type="Proteomes" id="UP000590511">
    <property type="component" value="Unassembled WGS sequence"/>
</dbReference>
<keyword evidence="2 6" id="KW-0378">Hydrolase</keyword>
<dbReference type="InterPro" id="IPR023696">
    <property type="entry name" value="Ureohydrolase_dom_sf"/>
</dbReference>
<gene>
    <name evidence="5" type="primary">rocF</name>
    <name evidence="5" type="ORF">Alo02nite_09040</name>
    <name evidence="6" type="ORF">BJ964_007634</name>
</gene>
<dbReference type="EC" id="3.5.3.1" evidence="6"/>
<keyword evidence="3" id="KW-0464">Manganese</keyword>
<dbReference type="PROSITE" id="PS51409">
    <property type="entry name" value="ARGINASE_2"/>
    <property type="match status" value="1"/>
</dbReference>
<evidence type="ECO:0000313" key="5">
    <source>
        <dbReference type="EMBL" id="GIE38006.1"/>
    </source>
</evidence>
<evidence type="ECO:0000313" key="7">
    <source>
        <dbReference type="Proteomes" id="UP000590511"/>
    </source>
</evidence>
<dbReference type="Gene3D" id="3.40.800.10">
    <property type="entry name" value="Ureohydrolase domain"/>
    <property type="match status" value="1"/>
</dbReference>
<name>A0A7W7HMY3_9ACTN</name>
<dbReference type="GO" id="GO:0030145">
    <property type="term" value="F:manganese ion binding"/>
    <property type="evidence" value="ECO:0007669"/>
    <property type="project" value="TreeGrafter"/>
</dbReference>
<comment type="similarity">
    <text evidence="4">Belongs to the arginase family.</text>
</comment>
<keyword evidence="8" id="KW-1185">Reference proteome</keyword>
<sequence length="278" mass="28857">MVETPVLEIAQWQGSGTPTARRLRRGAADLAALVPAGDHIRVDVSDRPGTATDGVAALDVLSRNLQAVRAAIPDRPAVVLGGDCGVELAPVEAALARHGTGLAVIWFDAHGDLNTPESSPSGAFHGMVLRTLLGDGPSELLPAHTLCPEQLVLAGVRALDPGERAFVDAGAVERIGVADLVDPSPLLSAVEATGAEAVYVHIDVDVLDPEFFASVGTPEPHGITPARLVGAVRALAARFPLAGLGITEYEPARPSDQDVVREIVRALVPQVRSTPPGR</sequence>
<evidence type="ECO:0000256" key="2">
    <source>
        <dbReference type="ARBA" id="ARBA00022801"/>
    </source>
</evidence>
<reference evidence="5 8" key="2">
    <citation type="submission" date="2021-01" db="EMBL/GenBank/DDBJ databases">
        <title>Whole genome shotgun sequence of Actinoplanes lobatus NBRC 12513.</title>
        <authorList>
            <person name="Komaki H."/>
            <person name="Tamura T."/>
        </authorList>
    </citation>
    <scope>NUCLEOTIDE SEQUENCE [LARGE SCALE GENOMIC DNA]</scope>
    <source>
        <strain evidence="5 8">NBRC 12513</strain>
    </source>
</reference>
<dbReference type="GO" id="GO:0004053">
    <property type="term" value="F:arginase activity"/>
    <property type="evidence" value="ECO:0007669"/>
    <property type="project" value="UniProtKB-EC"/>
</dbReference>
<dbReference type="RefSeq" id="WP_188125167.1">
    <property type="nucleotide sequence ID" value="NZ_BOMP01000015.1"/>
</dbReference>
<dbReference type="CDD" id="cd09999">
    <property type="entry name" value="Arginase-like_1"/>
    <property type="match status" value="1"/>
</dbReference>
<accession>A0A7W7HMY3</accession>
<dbReference type="PANTHER" id="PTHR43782:SF3">
    <property type="entry name" value="ARGINASE"/>
    <property type="match status" value="1"/>
</dbReference>
<dbReference type="SUPFAM" id="SSF52768">
    <property type="entry name" value="Arginase/deacetylase"/>
    <property type="match status" value="1"/>
</dbReference>
<protein>
    <submittedName>
        <fullName evidence="6">Arginase</fullName>
        <ecNumber evidence="6">3.5.3.1</ecNumber>
    </submittedName>
</protein>
<evidence type="ECO:0000256" key="3">
    <source>
        <dbReference type="ARBA" id="ARBA00023211"/>
    </source>
</evidence>
<dbReference type="Proteomes" id="UP000631312">
    <property type="component" value="Unassembled WGS sequence"/>
</dbReference>
<evidence type="ECO:0000256" key="4">
    <source>
        <dbReference type="PROSITE-ProRule" id="PRU00742"/>
    </source>
</evidence>
<comment type="caution">
    <text evidence="6">The sequence shown here is derived from an EMBL/GenBank/DDBJ whole genome shotgun (WGS) entry which is preliminary data.</text>
</comment>
<dbReference type="GO" id="GO:0005829">
    <property type="term" value="C:cytosol"/>
    <property type="evidence" value="ECO:0007669"/>
    <property type="project" value="TreeGrafter"/>
</dbReference>
<organism evidence="6 7">
    <name type="scientific">Actinoplanes lobatus</name>
    <dbReference type="NCBI Taxonomy" id="113568"/>
    <lineage>
        <taxon>Bacteria</taxon>
        <taxon>Bacillati</taxon>
        <taxon>Actinomycetota</taxon>
        <taxon>Actinomycetes</taxon>
        <taxon>Micromonosporales</taxon>
        <taxon>Micromonosporaceae</taxon>
        <taxon>Actinoplanes</taxon>
    </lineage>
</organism>
<dbReference type="EMBL" id="BOMP01000015">
    <property type="protein sequence ID" value="GIE38006.1"/>
    <property type="molecule type" value="Genomic_DNA"/>
</dbReference>
<dbReference type="AlphaFoldDB" id="A0A7W7HMY3"/>
<dbReference type="PANTHER" id="PTHR43782">
    <property type="entry name" value="ARGINASE"/>
    <property type="match status" value="1"/>
</dbReference>
<evidence type="ECO:0000313" key="8">
    <source>
        <dbReference type="Proteomes" id="UP000631312"/>
    </source>
</evidence>
<evidence type="ECO:0000313" key="6">
    <source>
        <dbReference type="EMBL" id="MBB4753473.1"/>
    </source>
</evidence>
<evidence type="ECO:0000256" key="1">
    <source>
        <dbReference type="ARBA" id="ARBA00022723"/>
    </source>
</evidence>
<keyword evidence="1" id="KW-0479">Metal-binding</keyword>
<dbReference type="EMBL" id="JACHNC010000001">
    <property type="protein sequence ID" value="MBB4753473.1"/>
    <property type="molecule type" value="Genomic_DNA"/>
</dbReference>
<proteinExistence type="inferred from homology"/>
<reference evidence="6 7" key="1">
    <citation type="submission" date="2020-08" db="EMBL/GenBank/DDBJ databases">
        <title>Sequencing the genomes of 1000 actinobacteria strains.</title>
        <authorList>
            <person name="Klenk H.-P."/>
        </authorList>
    </citation>
    <scope>NUCLEOTIDE SEQUENCE [LARGE SCALE GENOMIC DNA]</scope>
    <source>
        <strain evidence="6 7">DSM 43150</strain>
    </source>
</reference>